<organism evidence="2 3">
    <name type="scientific">Aphis glycines</name>
    <name type="common">Soybean aphid</name>
    <dbReference type="NCBI Taxonomy" id="307491"/>
    <lineage>
        <taxon>Eukaryota</taxon>
        <taxon>Metazoa</taxon>
        <taxon>Ecdysozoa</taxon>
        <taxon>Arthropoda</taxon>
        <taxon>Hexapoda</taxon>
        <taxon>Insecta</taxon>
        <taxon>Pterygota</taxon>
        <taxon>Neoptera</taxon>
        <taxon>Paraneoptera</taxon>
        <taxon>Hemiptera</taxon>
        <taxon>Sternorrhyncha</taxon>
        <taxon>Aphidomorpha</taxon>
        <taxon>Aphidoidea</taxon>
        <taxon>Aphididae</taxon>
        <taxon>Aphidini</taxon>
        <taxon>Aphis</taxon>
        <taxon>Aphis</taxon>
    </lineage>
</organism>
<keyword evidence="1" id="KW-0472">Membrane</keyword>
<name>A0A6G0U143_APHGL</name>
<feature type="transmembrane region" description="Helical" evidence="1">
    <location>
        <begin position="114"/>
        <end position="135"/>
    </location>
</feature>
<evidence type="ECO:0000313" key="3">
    <source>
        <dbReference type="Proteomes" id="UP000475862"/>
    </source>
</evidence>
<comment type="caution">
    <text evidence="2">The sequence shown here is derived from an EMBL/GenBank/DDBJ whole genome shotgun (WGS) entry which is preliminary data.</text>
</comment>
<proteinExistence type="predicted"/>
<protein>
    <submittedName>
        <fullName evidence="2">Uncharacterized protein</fullName>
    </submittedName>
</protein>
<accession>A0A6G0U143</accession>
<dbReference type="Proteomes" id="UP000475862">
    <property type="component" value="Unassembled WGS sequence"/>
</dbReference>
<dbReference type="AlphaFoldDB" id="A0A6G0U143"/>
<evidence type="ECO:0000313" key="2">
    <source>
        <dbReference type="EMBL" id="KAE9542815.1"/>
    </source>
</evidence>
<reference evidence="2 3" key="1">
    <citation type="submission" date="2019-08" db="EMBL/GenBank/DDBJ databases">
        <title>The genome of the soybean aphid Biotype 1, its phylome, world population structure and adaptation to the North American continent.</title>
        <authorList>
            <person name="Giordano R."/>
            <person name="Donthu R.K."/>
            <person name="Hernandez A.G."/>
            <person name="Wright C.L."/>
            <person name="Zimin A.V."/>
        </authorList>
    </citation>
    <scope>NUCLEOTIDE SEQUENCE [LARGE SCALE GENOMIC DNA]</scope>
    <source>
        <tissue evidence="2">Whole aphids</tissue>
    </source>
</reference>
<keyword evidence="1" id="KW-0812">Transmembrane</keyword>
<keyword evidence="3" id="KW-1185">Reference proteome</keyword>
<dbReference type="EMBL" id="VYZN01000009">
    <property type="protein sequence ID" value="KAE9542815.1"/>
    <property type="molecule type" value="Genomic_DNA"/>
</dbReference>
<sequence>MIVPRHRKYPQFIIPTHLRIFAASAWDFLHLQPTLPANMWLDLKVLKNYIVTNIFKINFSFIAQTIIKSAIKKLKLITCIDFQYTILDPIAQMLPGKMNQMMVKNLVLVLYKLLNYLALNSIVLNTLLLAVMFFITSPKFLRSLRLGAGISLNFNNFHTNSLNFTGASKYWKSNKNCKRI</sequence>
<gene>
    <name evidence="2" type="ORF">AGLY_002726</name>
</gene>
<keyword evidence="1" id="KW-1133">Transmembrane helix</keyword>
<evidence type="ECO:0000256" key="1">
    <source>
        <dbReference type="SAM" id="Phobius"/>
    </source>
</evidence>